<dbReference type="AlphaFoldDB" id="V6LN78"/>
<accession>V6LN78</accession>
<evidence type="ECO:0000313" key="2">
    <source>
        <dbReference type="EMBL" id="KAH0576753.1"/>
    </source>
</evidence>
<keyword evidence="3" id="KW-1185">Reference proteome</keyword>
<dbReference type="VEuPathDB" id="GiardiaDB:SS50377_20099"/>
<name>V6LN78_9EUKA</name>
<organism evidence="1">
    <name type="scientific">Spironucleus salmonicida</name>
    <dbReference type="NCBI Taxonomy" id="348837"/>
    <lineage>
        <taxon>Eukaryota</taxon>
        <taxon>Metamonada</taxon>
        <taxon>Diplomonadida</taxon>
        <taxon>Hexamitidae</taxon>
        <taxon>Hexamitinae</taxon>
        <taxon>Spironucleus</taxon>
    </lineage>
</organism>
<protein>
    <submittedName>
        <fullName evidence="1">Uncharacterized protein</fullName>
    </submittedName>
</protein>
<dbReference type="EMBL" id="AUWU02000001">
    <property type="protein sequence ID" value="KAH0576753.1"/>
    <property type="molecule type" value="Genomic_DNA"/>
</dbReference>
<dbReference type="EMBL" id="KI546100">
    <property type="protein sequence ID" value="EST45156.1"/>
    <property type="molecule type" value="Genomic_DNA"/>
</dbReference>
<proteinExistence type="predicted"/>
<evidence type="ECO:0000313" key="3">
    <source>
        <dbReference type="Proteomes" id="UP000018208"/>
    </source>
</evidence>
<reference evidence="2" key="2">
    <citation type="submission" date="2020-12" db="EMBL/GenBank/DDBJ databases">
        <title>New Spironucleus salmonicida genome in near-complete chromosomes.</title>
        <authorList>
            <person name="Xu F."/>
            <person name="Kurt Z."/>
            <person name="Jimenez-Gonzalez A."/>
            <person name="Astvaldsson A."/>
            <person name="Andersson J.O."/>
            <person name="Svard S.G."/>
        </authorList>
    </citation>
    <scope>NUCLEOTIDE SEQUENCE</scope>
    <source>
        <strain evidence="2">ATCC 50377</strain>
    </source>
</reference>
<dbReference type="PANTHER" id="PTHR48219:SF2">
    <property type="entry name" value="VACUOLAR PROTEIN SORTING-ASSOCIATED PROTEIN 62"/>
    <property type="match status" value="1"/>
</dbReference>
<gene>
    <name evidence="1" type="ORF">SS50377_14728</name>
    <name evidence="2" type="ORF">SS50377_20099</name>
</gene>
<dbReference type="PANTHER" id="PTHR48219">
    <property type="entry name" value="VACUOLAR PROTEIN SORTING-ASSOCIATED PROTEIN 62-RELATED"/>
    <property type="match status" value="1"/>
</dbReference>
<sequence length="1101" mass="126033">MQISQLTYQKFHLDGNITDQDFYIFRPITQYGFFGDLFCLDPSEVDGISCVVTTSLVQSKLFQKPISYEPVFDMNEFKSNTKVTFYKAIPPPGFISLSLVAAQSVYDIPDNYFCISQDFINFEQENIEITIFNPYGKYTTLLKSFQHHFNIDSKVPSINEVVLEDISQLQDFQDIGSIVSLIKLVDGEELSLPLLSITQKKEYLEIIEPQDDDNDNMRNIKCRVAQSGIGIQLSTHKCLQFEESHLFAPAISYNLVGITSLTPPAQSQKEDYLFILQPVAPPGYESLSLILSNDIYPQHEYVTVSKKLLMYTSHCDQVGKMYDINTASYIYDYQQIDVDDSLDCLEKTRKYNELGQIDLKTIQLVTPRQSYGAVLLERESGYPIIHPLVMVMLNINTAVSQKSLVKGIRQEKQLQLSTKVDIQSVELSFFQQELKKDSYQQIFNIYSHKEIDQFDFSKQYNQPKQEPRAKTPNRNTEVEKNDQLKVQCIDNQIPQDIPIEWSFISNGHAFDSGAISEPQAFEIVYQSGIGKNRTQFIKLIAPYGFASLSDVVHHGDTPFDKSKYACINSSFVNQIRVKRFLNLNEDWSIVQPILPYGTQQCQLSQLKVFYLMNNITSFTDMYISILKDNVFQAHITQEGLATQLIYSGKSVKFDKSIIEQRVINKNILEVQVQSGSLLNKFKFSNVIDQEFSQFHTYISEYDPKKQELDLPDGQIENPDQQEPEIQQEQILGSMSKILVATKFSGQFSINGMFAKAKRLQLKGCINQDQKIYCYNIICEQDYISLGSIISDIENPSLDNIITVHKSFVKYEIITNPEYSLSGYFDTEGLWVYTQNETLFVFDFPFKQIKLPKLVPEFSLLTAKQSKLAIYPADDLYAITNPLYFYSYLTSFSHNNKISLSSLHIHDFGINAFDQSIVNDQSCKNSLLYSISSIRFISSTQVLTKSLFLQSIKPEQLQQYQNSAEKMYVKKAKILLQILKILRSLNYGLDFIFIGKKAQLAFKINNKFVIISDKIPIFETGGFFLGEDVQIQFCLSEKVLAKLAGSYFHLYSLDTFQLINFVLSVYGFSNSHSKHVFDIFVTGDQISTFDAEGSVKISVKIE</sequence>
<reference evidence="1 2" key="1">
    <citation type="journal article" date="2014" name="PLoS Genet.">
        <title>The Genome of Spironucleus salmonicida Highlights a Fish Pathogen Adapted to Fluctuating Environments.</title>
        <authorList>
            <person name="Xu F."/>
            <person name="Jerlstrom-Hultqvist J."/>
            <person name="Einarsson E."/>
            <person name="Astvaldsson A."/>
            <person name="Svard S.G."/>
            <person name="Andersson J.O."/>
        </authorList>
    </citation>
    <scope>NUCLEOTIDE SEQUENCE</scope>
    <source>
        <strain evidence="2">ATCC 50377</strain>
    </source>
</reference>
<dbReference type="Proteomes" id="UP000018208">
    <property type="component" value="Unassembled WGS sequence"/>
</dbReference>
<evidence type="ECO:0000313" key="1">
    <source>
        <dbReference type="EMBL" id="EST45156.1"/>
    </source>
</evidence>